<keyword evidence="1" id="KW-0547">Nucleotide-binding</keyword>
<dbReference type="EMBL" id="JBHFPV010000002">
    <property type="protein sequence ID" value="MFH6604159.1"/>
    <property type="molecule type" value="Genomic_DNA"/>
</dbReference>
<reference evidence="1" key="1">
    <citation type="submission" date="2024-09" db="EMBL/GenBank/DDBJ databases">
        <authorList>
            <person name="Liu J."/>
        </authorList>
    </citation>
    <scope>NUCLEOTIDE SEQUENCE</scope>
    <source>
        <strain evidence="1">NBU2967</strain>
    </source>
</reference>
<evidence type="ECO:0000313" key="1">
    <source>
        <dbReference type="EMBL" id="MFH6604159.1"/>
    </source>
</evidence>
<dbReference type="Proteomes" id="UP001595191">
    <property type="component" value="Unassembled WGS sequence"/>
</dbReference>
<gene>
    <name evidence="1" type="ORF">ACEZ3G_11775</name>
</gene>
<keyword evidence="1" id="KW-0067">ATP-binding</keyword>
<comment type="caution">
    <text evidence="1">The sequence shown here is derived from an EMBL/GenBank/DDBJ whole genome shotgun (WGS) entry which is preliminary data.</text>
</comment>
<keyword evidence="2" id="KW-1185">Reference proteome</keyword>
<proteinExistence type="predicted"/>
<name>A0ACC7LKP9_9FLAO</name>
<evidence type="ECO:0000313" key="2">
    <source>
        <dbReference type="Proteomes" id="UP001595191"/>
    </source>
</evidence>
<organism evidence="1 2">
    <name type="scientific">Meishania litoralis</name>
    <dbReference type="NCBI Taxonomy" id="3434685"/>
    <lineage>
        <taxon>Bacteria</taxon>
        <taxon>Pseudomonadati</taxon>
        <taxon>Bacteroidota</taxon>
        <taxon>Flavobacteriia</taxon>
        <taxon>Flavobacteriales</taxon>
        <taxon>Flavobacteriaceae</taxon>
        <taxon>Meishania</taxon>
    </lineage>
</organism>
<protein>
    <submittedName>
        <fullName evidence="1">ATP-binding protein</fullName>
    </submittedName>
</protein>
<sequence>MTKTYNCLDNAKLLAICFLYLLHSCGKQGHHSKPDAQNVAQDSVLIWIENSLDNQKSNSERLTLLKRAREAATGKSDDTVKLKYFSRIQWSFLMLDDSVEFRKSNKMAKSIGISIGDSANVARRTWDLAYFFEKKGIKDSAYYHYAQAQKIFASLNDQLNAAKFLFFMANIQQSVKDYVGGEANTIKAIELLKPLDANEDLYSCYNLLGVIAKDLKEFDRALDYYNTANYYLQKLENKKTFEAFENNNLGVVYMEMGDYKQAIFYFSKITEQDVLKKSKPDLYARAQHNLAESKYKSGDIVGVEGLLKKALRTRDSIRDLTGMAGSYYYLAEYYLGKQDSITALSHAQKAKEYAAQIENNERLLETLQLLTRVDPQNATNYTREYINLNDSLQLAERKLRDKFARIRFETDEFIAENETLTKEKRLWAGIAIGVLVMAFLGYLVIDQRRKNQKLRFQRAQQTANQEIFNLMLSQQQKFDEGKKMEQKRISEELHDGVLGKMLGARMVLTGLNKKSDDEALGQKKEALELLRNIEGEIRSISHELSNTAYSDMPNFINSIQNLMETTENVSEINTTFNHDNQVKWDGLSGDIKINLYRIVQESIQNVVKHAQSNNLVVNFAAVNDLLDISIIDDGKGFDLKKRKKGIGMRNISSRIDKLGGSWHIESEKGKGTGLYLKIPIMYHSEELDNILKQEGIKVKV</sequence>
<accession>A0ACC7LKP9</accession>